<feature type="transmembrane region" description="Helical" evidence="6">
    <location>
        <begin position="419"/>
        <end position="440"/>
    </location>
</feature>
<protein>
    <recommendedName>
        <fullName evidence="9">Cationic amino acid transporter 4</fullName>
    </recommendedName>
</protein>
<dbReference type="PANTHER" id="PTHR43243:SF4">
    <property type="entry name" value="CATIONIC AMINO ACID TRANSPORTER 4"/>
    <property type="match status" value="1"/>
</dbReference>
<dbReference type="Pfam" id="PF13520">
    <property type="entry name" value="AA_permease_2"/>
    <property type="match status" value="1"/>
</dbReference>
<dbReference type="Proteomes" id="UP001235939">
    <property type="component" value="Chromosome 06"/>
</dbReference>
<dbReference type="PANTHER" id="PTHR43243">
    <property type="entry name" value="INNER MEMBRANE TRANSPORTER YGJI-RELATED"/>
    <property type="match status" value="1"/>
</dbReference>
<sequence length="595" mass="63511">MGVQVYVLSASIARDVAGPGIVVSFLLSGLAAFLAALCYAEMAVRYPRAGSAYSYTYVAAGEVWAFLVGWSVTLENMIGLAAVSRAASAYVDSLTYGWVSRTTKSILRVEDIDILAFGIILFVAIALSFGARFTSYMNNVFTSINIVAIVAIVVMGAIHADPHNWTSASPGGFLPYGWKGVLAGSASCFYAYIGFDAIATAGEEARDPQRSIPLATFFSMTVATAAYVGVSSVLTLMSPYDQIHHDSGLPDVFEAHGVHWVKVVVIVGALCGMTTSLICTTFALTRIVYSMAEDGLLYAFFGRVNSVTQVPMLAMFIFSLMAAILALVVKLTALVEVMSIGTLFAYFVVCACVIILRYQPSPHQTATLPEDSGGVSPSHSFSSAADVPTVFSVGSAGRLKPRFFQLGILPFFSGRPGRLVTVCMVAICALSLLICITITGATTGGRLQLSEAGFAILLVVLTLPWLAAIALILLHQQNDEEIAYKKSCVPNLDMSLYIRDGMCPGSFRPLPTHHLRLLPQPLDGQSQPGDVDPIGGLDVCRTECLCPGMLIYLTYGIKHSKLNEPTPENLHLTDATVKCPPTEEVMSVEGQAPTG</sequence>
<comment type="subcellular location">
    <subcellularLocation>
        <location evidence="1">Membrane</location>
        <topology evidence="1">Multi-pass membrane protein</topology>
    </subcellularLocation>
</comment>
<feature type="transmembrane region" description="Helical" evidence="6">
    <location>
        <begin position="214"/>
        <end position="240"/>
    </location>
</feature>
<keyword evidence="5 6" id="KW-0472">Membrane</keyword>
<feature type="transmembrane region" description="Helical" evidence="6">
    <location>
        <begin position="140"/>
        <end position="160"/>
    </location>
</feature>
<organism evidence="7 8">
    <name type="scientific">Cordylochernes scorpioides</name>
    <dbReference type="NCBI Taxonomy" id="51811"/>
    <lineage>
        <taxon>Eukaryota</taxon>
        <taxon>Metazoa</taxon>
        <taxon>Ecdysozoa</taxon>
        <taxon>Arthropoda</taxon>
        <taxon>Chelicerata</taxon>
        <taxon>Arachnida</taxon>
        <taxon>Pseudoscorpiones</taxon>
        <taxon>Cheliferoidea</taxon>
        <taxon>Chernetidae</taxon>
        <taxon>Cordylochernes</taxon>
    </lineage>
</organism>
<dbReference type="EMBL" id="CP092868">
    <property type="protein sequence ID" value="UYV68652.1"/>
    <property type="molecule type" value="Genomic_DNA"/>
</dbReference>
<keyword evidence="2" id="KW-0813">Transport</keyword>
<feature type="transmembrane region" description="Helical" evidence="6">
    <location>
        <begin position="52"/>
        <end position="72"/>
    </location>
</feature>
<dbReference type="Gene3D" id="1.20.1740.10">
    <property type="entry name" value="Amino acid/polyamine transporter I"/>
    <property type="match status" value="1"/>
</dbReference>
<evidence type="ECO:0000313" key="8">
    <source>
        <dbReference type="Proteomes" id="UP001235939"/>
    </source>
</evidence>
<name>A0ABY6KIF8_9ARAC</name>
<proteinExistence type="predicted"/>
<gene>
    <name evidence="7" type="ORF">LAZ67_6000349</name>
</gene>
<feature type="transmembrane region" description="Helical" evidence="6">
    <location>
        <begin position="20"/>
        <end position="40"/>
    </location>
</feature>
<keyword evidence="4 6" id="KW-1133">Transmembrane helix</keyword>
<feature type="transmembrane region" description="Helical" evidence="6">
    <location>
        <begin position="260"/>
        <end position="289"/>
    </location>
</feature>
<feature type="transmembrane region" description="Helical" evidence="6">
    <location>
        <begin position="180"/>
        <end position="202"/>
    </location>
</feature>
<feature type="transmembrane region" description="Helical" evidence="6">
    <location>
        <begin position="114"/>
        <end position="133"/>
    </location>
</feature>
<reference evidence="7 8" key="1">
    <citation type="submission" date="2022-01" db="EMBL/GenBank/DDBJ databases">
        <title>A chromosomal length assembly of Cordylochernes scorpioides.</title>
        <authorList>
            <person name="Zeh D."/>
            <person name="Zeh J."/>
        </authorList>
    </citation>
    <scope>NUCLEOTIDE SEQUENCE [LARGE SCALE GENOMIC DNA]</scope>
    <source>
        <strain evidence="7">IN4F17</strain>
        <tissue evidence="7">Whole Body</tissue>
    </source>
</reference>
<keyword evidence="3 6" id="KW-0812">Transmembrane</keyword>
<evidence type="ECO:0000256" key="3">
    <source>
        <dbReference type="ARBA" id="ARBA00022692"/>
    </source>
</evidence>
<evidence type="ECO:0008006" key="9">
    <source>
        <dbReference type="Google" id="ProtNLM"/>
    </source>
</evidence>
<evidence type="ECO:0000256" key="1">
    <source>
        <dbReference type="ARBA" id="ARBA00004141"/>
    </source>
</evidence>
<dbReference type="InterPro" id="IPR002293">
    <property type="entry name" value="AA/rel_permease1"/>
</dbReference>
<feature type="transmembrane region" description="Helical" evidence="6">
    <location>
        <begin position="310"/>
        <end position="331"/>
    </location>
</feature>
<keyword evidence="8" id="KW-1185">Reference proteome</keyword>
<feature type="transmembrane region" description="Helical" evidence="6">
    <location>
        <begin position="337"/>
        <end position="356"/>
    </location>
</feature>
<feature type="transmembrane region" description="Helical" evidence="6">
    <location>
        <begin position="452"/>
        <end position="474"/>
    </location>
</feature>
<evidence type="ECO:0000256" key="6">
    <source>
        <dbReference type="SAM" id="Phobius"/>
    </source>
</evidence>
<evidence type="ECO:0000256" key="5">
    <source>
        <dbReference type="ARBA" id="ARBA00023136"/>
    </source>
</evidence>
<evidence type="ECO:0000256" key="4">
    <source>
        <dbReference type="ARBA" id="ARBA00022989"/>
    </source>
</evidence>
<accession>A0ABY6KIF8</accession>
<evidence type="ECO:0000256" key="2">
    <source>
        <dbReference type="ARBA" id="ARBA00022448"/>
    </source>
</evidence>
<evidence type="ECO:0000313" key="7">
    <source>
        <dbReference type="EMBL" id="UYV68652.1"/>
    </source>
</evidence>